<protein>
    <submittedName>
        <fullName evidence="2">Uncharacterized protein</fullName>
    </submittedName>
</protein>
<name>A0A6H5IMZ4_9HYME</name>
<feature type="compositionally biased region" description="Basic and acidic residues" evidence="1">
    <location>
        <begin position="122"/>
        <end position="144"/>
    </location>
</feature>
<dbReference type="AlphaFoldDB" id="A0A6H5IMZ4"/>
<dbReference type="Proteomes" id="UP000479190">
    <property type="component" value="Unassembled WGS sequence"/>
</dbReference>
<evidence type="ECO:0000256" key="1">
    <source>
        <dbReference type="SAM" id="MobiDB-lite"/>
    </source>
</evidence>
<feature type="region of interest" description="Disordered" evidence="1">
    <location>
        <begin position="251"/>
        <end position="286"/>
    </location>
</feature>
<proteinExistence type="predicted"/>
<evidence type="ECO:0000313" key="2">
    <source>
        <dbReference type="EMBL" id="CAB0038715.1"/>
    </source>
</evidence>
<gene>
    <name evidence="2" type="ORF">TBRA_LOCUS10486</name>
</gene>
<sequence>MCVLDVLTLNRIFTLHTYIIPRALHEARLAPRDNVFASAQVCLWMLFVHYHACVPRSVSATHTIEGLDTVLLAHGGHRFLLQERHAGPPQECQYPALGRQRALAARQHARQVHLRGSPDFVGIRRDEQRELRHTRGVDRRDPGPERGPAGAADDGHDRQQVRHGASAHGQAREIASVRRRARLSLSGHVGANGNEQFSSANLKYAILKLAVRCATTQCSTSLNFVCSAMPHVVRCAATRSRATASGPTSAAAPAWAASSAPPRRCPVERRVSTRGPASPASPCARTTTGDVQPMEFVALKVCNAM</sequence>
<dbReference type="EMBL" id="CADCXV010000923">
    <property type="protein sequence ID" value="CAB0038715.1"/>
    <property type="molecule type" value="Genomic_DNA"/>
</dbReference>
<evidence type="ECO:0000313" key="3">
    <source>
        <dbReference type="Proteomes" id="UP000479190"/>
    </source>
</evidence>
<keyword evidence="3" id="KW-1185">Reference proteome</keyword>
<accession>A0A6H5IMZ4</accession>
<feature type="region of interest" description="Disordered" evidence="1">
    <location>
        <begin position="115"/>
        <end position="174"/>
    </location>
</feature>
<organism evidence="2 3">
    <name type="scientific">Trichogramma brassicae</name>
    <dbReference type="NCBI Taxonomy" id="86971"/>
    <lineage>
        <taxon>Eukaryota</taxon>
        <taxon>Metazoa</taxon>
        <taxon>Ecdysozoa</taxon>
        <taxon>Arthropoda</taxon>
        <taxon>Hexapoda</taxon>
        <taxon>Insecta</taxon>
        <taxon>Pterygota</taxon>
        <taxon>Neoptera</taxon>
        <taxon>Endopterygota</taxon>
        <taxon>Hymenoptera</taxon>
        <taxon>Apocrita</taxon>
        <taxon>Proctotrupomorpha</taxon>
        <taxon>Chalcidoidea</taxon>
        <taxon>Trichogrammatidae</taxon>
        <taxon>Trichogramma</taxon>
    </lineage>
</organism>
<reference evidence="2 3" key="1">
    <citation type="submission" date="2020-02" db="EMBL/GenBank/DDBJ databases">
        <authorList>
            <person name="Ferguson B K."/>
        </authorList>
    </citation>
    <scope>NUCLEOTIDE SEQUENCE [LARGE SCALE GENOMIC DNA]</scope>
</reference>
<feature type="compositionally biased region" description="Low complexity" evidence="1">
    <location>
        <begin position="251"/>
        <end position="262"/>
    </location>
</feature>